<dbReference type="AlphaFoldDB" id="U4K8W6"/>
<protein>
    <submittedName>
        <fullName evidence="1">Uncharacterized protein</fullName>
    </submittedName>
</protein>
<keyword evidence="2" id="KW-1185">Reference proteome</keyword>
<dbReference type="RefSeq" id="WP_022551670.1">
    <property type="nucleotide sequence ID" value="NC_022528.1"/>
</dbReference>
<sequence length="207" mass="23546">MENHIEINEVDEFAKMACYIFAISGSNYLDPVTGSSHSRIALDCFQNVSNAVINMEGDLPGVALADMQNLEDKFLTLNDEVDKRPYYKACLKALVDHTRYMLCNAEEGPLQLMPRDGDTLIQIYAQYDAASPTPTHAWFRWGKYLFDKMPGNLIGRCLANDTCTNPPSVDGEEDEQTVVSYDLPITMTVAQYQRLTSLRYRHTDWWV</sequence>
<name>U4K8W6_9VIBR</name>
<evidence type="ECO:0000313" key="2">
    <source>
        <dbReference type="Proteomes" id="UP000016895"/>
    </source>
</evidence>
<accession>U4K8W6</accession>
<reference evidence="1 2" key="1">
    <citation type="journal article" date="2013" name="ISME J.">
        <title>Comparative genomics of pathogenic lineages of Vibrio nigripulchritudo identifies virulence-associated traits.</title>
        <authorList>
            <person name="Goudenege D."/>
            <person name="Labreuche Y."/>
            <person name="Krin E."/>
            <person name="Ansquer D."/>
            <person name="Mangenot S."/>
            <person name="Calteau A."/>
            <person name="Medigue C."/>
            <person name="Mazel D."/>
            <person name="Polz M.F."/>
            <person name="Le Roux F."/>
        </authorList>
    </citation>
    <scope>NUCLEOTIDE SEQUENCE [LARGE SCALE GENOMIC DNA]</scope>
    <source>
        <strain evidence="2">SnF1</strain>
    </source>
</reference>
<dbReference type="EMBL" id="FO203526">
    <property type="protein sequence ID" value="CCO59105.1"/>
    <property type="molecule type" value="Genomic_DNA"/>
</dbReference>
<dbReference type="KEGG" id="vni:VIBNI_A3085"/>
<organism evidence="1 2">
    <name type="scientific">Vibrio nigripulchritudo</name>
    <dbReference type="NCBI Taxonomy" id="28173"/>
    <lineage>
        <taxon>Bacteria</taxon>
        <taxon>Pseudomonadati</taxon>
        <taxon>Pseudomonadota</taxon>
        <taxon>Gammaproteobacteria</taxon>
        <taxon>Vibrionales</taxon>
        <taxon>Vibrionaceae</taxon>
        <taxon>Vibrio</taxon>
    </lineage>
</organism>
<dbReference type="STRING" id="28173.VIBNI_A3085"/>
<evidence type="ECO:0000313" key="1">
    <source>
        <dbReference type="EMBL" id="CCO59105.1"/>
    </source>
</evidence>
<gene>
    <name evidence="1" type="ORF">VIBNI_A3085</name>
</gene>
<proteinExistence type="predicted"/>
<dbReference type="Proteomes" id="UP000016895">
    <property type="component" value="Chromosome 1"/>
</dbReference>